<keyword evidence="2" id="KW-0732">Signal</keyword>
<dbReference type="GO" id="GO:0007160">
    <property type="term" value="P:cell-matrix adhesion"/>
    <property type="evidence" value="ECO:0007669"/>
    <property type="project" value="InterPro"/>
</dbReference>
<dbReference type="PANTHER" id="PTHR10697">
    <property type="entry name" value="MAMMALIAN EPENDYMIN-RELATED PROTEIN 1"/>
    <property type="match status" value="1"/>
</dbReference>
<comment type="similarity">
    <text evidence="1">Belongs to the ependymin family.</text>
</comment>
<dbReference type="PRINTS" id="PR00317">
    <property type="entry name" value="EPENDYMIN"/>
</dbReference>
<dbReference type="PANTHER" id="PTHR10697:SF5">
    <property type="entry name" value="EPENDYMIN-RELATED"/>
    <property type="match status" value="1"/>
</dbReference>
<dbReference type="OrthoDB" id="8872894at2759"/>
<dbReference type="GeneID" id="114446197"/>
<evidence type="ECO:0000256" key="1">
    <source>
        <dbReference type="ARBA" id="ARBA00010771"/>
    </source>
</evidence>
<dbReference type="FunCoup" id="A0A6P7JKT8">
    <property type="interactions" value="1"/>
</dbReference>
<dbReference type="AlphaFoldDB" id="A0A6P7JKT8"/>
<proteinExistence type="inferred from homology"/>
<sequence length="212" mass="23523">MLAVTLLVFMCLTASTRAEHHQPCHSPNMTGFMTVMSLKGDVRTFGAFTYDSLGKKLRFKSNDSLPVNASLAVDLLMFFEEGIFYEIDSKNQSCEKKALQCTMHPLDIPDDAAFLSTLYSGSRAIEGEGLKVNIWTGSTPDKKGHYSMAVTMGCLPVTAFMFYEPTALIFTTMNVETEIQDPELLMVPSICQGLQVEETPEGTVHSFFNEFV</sequence>
<dbReference type="InParanoid" id="A0A6P7JKT8"/>
<evidence type="ECO:0000313" key="4">
    <source>
        <dbReference type="RefSeq" id="XP_028277480.1"/>
    </source>
</evidence>
<dbReference type="Pfam" id="PF00811">
    <property type="entry name" value="Ependymin"/>
    <property type="match status" value="1"/>
</dbReference>
<dbReference type="SMART" id="SM00026">
    <property type="entry name" value="EPEND"/>
    <property type="match status" value="1"/>
</dbReference>
<dbReference type="Proteomes" id="UP000515145">
    <property type="component" value="Chromosome 14"/>
</dbReference>
<dbReference type="GO" id="GO:0005509">
    <property type="term" value="F:calcium ion binding"/>
    <property type="evidence" value="ECO:0007669"/>
    <property type="project" value="InterPro"/>
</dbReference>
<dbReference type="CTD" id="30199"/>
<gene>
    <name evidence="4" type="primary">epd</name>
</gene>
<keyword evidence="3" id="KW-1185">Reference proteome</keyword>
<name>A0A6P7JKT8_9TELE</name>
<dbReference type="GO" id="GO:0005576">
    <property type="term" value="C:extracellular region"/>
    <property type="evidence" value="ECO:0007669"/>
    <property type="project" value="InterPro"/>
</dbReference>
<dbReference type="GO" id="GO:0005764">
    <property type="term" value="C:lysosome"/>
    <property type="evidence" value="ECO:0007669"/>
    <property type="project" value="TreeGrafter"/>
</dbReference>
<dbReference type="InterPro" id="IPR001299">
    <property type="entry name" value="Ependymin"/>
</dbReference>
<feature type="signal peptide" evidence="2">
    <location>
        <begin position="1"/>
        <end position="18"/>
    </location>
</feature>
<accession>A0A6P7JKT8</accession>
<organism evidence="3 4">
    <name type="scientific">Parambassis ranga</name>
    <name type="common">Indian glassy fish</name>
    <dbReference type="NCBI Taxonomy" id="210632"/>
    <lineage>
        <taxon>Eukaryota</taxon>
        <taxon>Metazoa</taxon>
        <taxon>Chordata</taxon>
        <taxon>Craniata</taxon>
        <taxon>Vertebrata</taxon>
        <taxon>Euteleostomi</taxon>
        <taxon>Actinopterygii</taxon>
        <taxon>Neopterygii</taxon>
        <taxon>Teleostei</taxon>
        <taxon>Neoteleostei</taxon>
        <taxon>Acanthomorphata</taxon>
        <taxon>Ovalentaria</taxon>
        <taxon>Ambassidae</taxon>
        <taxon>Parambassis</taxon>
    </lineage>
</organism>
<reference evidence="4" key="1">
    <citation type="submission" date="2025-08" db="UniProtKB">
        <authorList>
            <consortium name="RefSeq"/>
        </authorList>
    </citation>
    <scope>IDENTIFICATION</scope>
</reference>
<protein>
    <submittedName>
        <fullName evidence="4">Ependymin</fullName>
    </submittedName>
</protein>
<evidence type="ECO:0000313" key="3">
    <source>
        <dbReference type="Proteomes" id="UP000515145"/>
    </source>
</evidence>
<evidence type="ECO:0000256" key="2">
    <source>
        <dbReference type="SAM" id="SignalP"/>
    </source>
</evidence>
<feature type="chain" id="PRO_5028264998" evidence="2">
    <location>
        <begin position="19"/>
        <end position="212"/>
    </location>
</feature>
<dbReference type="RefSeq" id="XP_028277480.1">
    <property type="nucleotide sequence ID" value="XM_028421679.1"/>
</dbReference>